<feature type="signal peptide" evidence="9">
    <location>
        <begin position="1"/>
        <end position="17"/>
    </location>
</feature>
<evidence type="ECO:0000256" key="2">
    <source>
        <dbReference type="ARBA" id="ARBA00004418"/>
    </source>
</evidence>
<dbReference type="CDD" id="cd03397">
    <property type="entry name" value="PAP2_acid_phosphatase"/>
    <property type="match status" value="1"/>
</dbReference>
<keyword evidence="6" id="KW-0574">Periplasm</keyword>
<comment type="similarity">
    <text evidence="3 8">Belongs to the class A bacterial acid phosphatase family.</text>
</comment>
<dbReference type="GO" id="GO:0030288">
    <property type="term" value="C:outer membrane-bounded periplasmic space"/>
    <property type="evidence" value="ECO:0007669"/>
    <property type="project" value="InterPro"/>
</dbReference>
<evidence type="ECO:0000256" key="6">
    <source>
        <dbReference type="ARBA" id="ARBA00022764"/>
    </source>
</evidence>
<feature type="chain" id="PRO_5033019761" description="Acid phosphatase" evidence="9">
    <location>
        <begin position="18"/>
        <end position="275"/>
    </location>
</feature>
<evidence type="ECO:0000256" key="8">
    <source>
        <dbReference type="PIRNR" id="PIRNR000897"/>
    </source>
</evidence>
<dbReference type="SUPFAM" id="SSF48317">
    <property type="entry name" value="Acid phosphatase/Vanadium-dependent haloperoxidase"/>
    <property type="match status" value="1"/>
</dbReference>
<evidence type="ECO:0000313" key="11">
    <source>
        <dbReference type="EMBL" id="CVI24658.1"/>
    </source>
</evidence>
<evidence type="ECO:0000256" key="7">
    <source>
        <dbReference type="ARBA" id="ARBA00022801"/>
    </source>
</evidence>
<comment type="caution">
    <text evidence="11">The sequence shown here is derived from an EMBL/GenBank/DDBJ whole genome shotgun (WGS) entry which is preliminary data.</text>
</comment>
<dbReference type="PIRSF" id="PIRSF000897">
    <property type="entry name" value="Acid_Ptase_ClsA"/>
    <property type="match status" value="1"/>
</dbReference>
<dbReference type="Gene3D" id="1.20.144.10">
    <property type="entry name" value="Phosphatidic acid phosphatase type 2/haloperoxidase"/>
    <property type="match status" value="1"/>
</dbReference>
<dbReference type="InterPro" id="IPR001011">
    <property type="entry name" value="Acid_Pase_classA_bac"/>
</dbReference>
<comment type="catalytic activity">
    <reaction evidence="1 8">
        <text>a phosphate monoester + H2O = an alcohol + phosphate</text>
        <dbReference type="Rhea" id="RHEA:15017"/>
        <dbReference type="ChEBI" id="CHEBI:15377"/>
        <dbReference type="ChEBI" id="CHEBI:30879"/>
        <dbReference type="ChEBI" id="CHEBI:43474"/>
        <dbReference type="ChEBI" id="CHEBI:67140"/>
        <dbReference type="EC" id="3.1.3.2"/>
    </reaction>
</comment>
<comment type="subcellular location">
    <subcellularLocation>
        <location evidence="2">Periplasm</location>
    </subcellularLocation>
</comment>
<feature type="domain" description="Phosphatidic acid phosphatase type 2/haloperoxidase" evidence="10">
    <location>
        <begin position="125"/>
        <end position="235"/>
    </location>
</feature>
<dbReference type="Proteomes" id="UP000192074">
    <property type="component" value="Unassembled WGS sequence"/>
</dbReference>
<evidence type="ECO:0000313" key="12">
    <source>
        <dbReference type="Proteomes" id="UP000192074"/>
    </source>
</evidence>
<proteinExistence type="inferred from homology"/>
<organism evidence="11 12">
    <name type="scientific">Agrobacterium tumefaciens str. B6</name>
    <dbReference type="NCBI Taxonomy" id="1183423"/>
    <lineage>
        <taxon>Bacteria</taxon>
        <taxon>Pseudomonadati</taxon>
        <taxon>Pseudomonadota</taxon>
        <taxon>Alphaproteobacteria</taxon>
        <taxon>Hyphomicrobiales</taxon>
        <taxon>Rhizobiaceae</taxon>
        <taxon>Rhizobium/Agrobacterium group</taxon>
        <taxon>Agrobacterium</taxon>
        <taxon>Agrobacterium tumefaciens complex</taxon>
    </lineage>
</organism>
<dbReference type="RefSeq" id="WP_060725915.1">
    <property type="nucleotide sequence ID" value="NZ_LMVK01000052.1"/>
</dbReference>
<dbReference type="InterPro" id="IPR000326">
    <property type="entry name" value="PAP2/HPO"/>
</dbReference>
<evidence type="ECO:0000256" key="5">
    <source>
        <dbReference type="ARBA" id="ARBA00022729"/>
    </source>
</evidence>
<dbReference type="PROSITE" id="PS01157">
    <property type="entry name" value="ACID_PHOSPH_CL_A"/>
    <property type="match status" value="1"/>
</dbReference>
<accession>A0A822VBL0</accession>
<evidence type="ECO:0000256" key="9">
    <source>
        <dbReference type="SAM" id="SignalP"/>
    </source>
</evidence>
<keyword evidence="7 8" id="KW-0378">Hydrolase</keyword>
<dbReference type="SMART" id="SM00014">
    <property type="entry name" value="acidPPc"/>
    <property type="match status" value="1"/>
</dbReference>
<keyword evidence="5 9" id="KW-0732">Signal</keyword>
<protein>
    <recommendedName>
        <fullName evidence="4 8">Acid phosphatase</fullName>
        <ecNumber evidence="4 8">3.1.3.2</ecNumber>
    </recommendedName>
</protein>
<evidence type="ECO:0000256" key="3">
    <source>
        <dbReference type="ARBA" id="ARBA00009017"/>
    </source>
</evidence>
<evidence type="ECO:0000259" key="10">
    <source>
        <dbReference type="SMART" id="SM00014"/>
    </source>
</evidence>
<dbReference type="InterPro" id="IPR018296">
    <property type="entry name" value="Acid_Pase_classA_bac_CS"/>
</dbReference>
<dbReference type="EC" id="3.1.3.2" evidence="4 8"/>
<dbReference type="EMBL" id="FCNL01000040">
    <property type="protein sequence ID" value="CVI24658.1"/>
    <property type="molecule type" value="Genomic_DNA"/>
</dbReference>
<reference evidence="11 12" key="1">
    <citation type="submission" date="2016-01" db="EMBL/GenBank/DDBJ databases">
        <authorList>
            <person name="Regsiter A."/>
            <person name="william w."/>
        </authorList>
    </citation>
    <scope>NUCLEOTIDE SEQUENCE [LARGE SCALE GENOMIC DNA]</scope>
    <source>
        <strain evidence="11 12">B6</strain>
    </source>
</reference>
<sequence>MLSKIHRLAVFSVIAFAGQGTGLADAEDAISPGVTDPHFQLAPGYLKQAELPDSLRLLGAPPAEGSGALARDEDARTATLPLRGKSRWELARLDADLEFPQPAKSFSCAMGIDIDEKTTPHLYRLMQKTLTDAGLSTYGVKNTYNRTRPFVVHNEGTCYPVQEPVLRTDGSYPSGHTAAGWAWALVLSEVDPEKTDALLKRGLEFGQSRVICNAHWQSDVDAGRIMGAATVAKLHSNAEFLSDVEAARKEVQAAKANGSSSRPSCAAENAALLAQ</sequence>
<dbReference type="PRINTS" id="PR00483">
    <property type="entry name" value="BACPHPHTASE"/>
</dbReference>
<dbReference type="Pfam" id="PF01569">
    <property type="entry name" value="PAP2"/>
    <property type="match status" value="1"/>
</dbReference>
<evidence type="ECO:0000256" key="1">
    <source>
        <dbReference type="ARBA" id="ARBA00000032"/>
    </source>
</evidence>
<dbReference type="InterPro" id="IPR036938">
    <property type="entry name" value="PAP2/HPO_sf"/>
</dbReference>
<name>A0A822VBL0_AGRTU</name>
<dbReference type="GO" id="GO:0003993">
    <property type="term" value="F:acid phosphatase activity"/>
    <property type="evidence" value="ECO:0007669"/>
    <property type="project" value="UniProtKB-EC"/>
</dbReference>
<evidence type="ECO:0000256" key="4">
    <source>
        <dbReference type="ARBA" id="ARBA00012646"/>
    </source>
</evidence>
<dbReference type="AlphaFoldDB" id="A0A822VBL0"/>
<gene>
    <name evidence="11" type="primary">phoN</name>
    <name evidence="11" type="ORF">AGR4A_pAt10234</name>
</gene>